<dbReference type="EMBL" id="PGTB01000204">
    <property type="protein sequence ID" value="PJE34294.1"/>
    <property type="molecule type" value="Genomic_DNA"/>
</dbReference>
<dbReference type="GO" id="GO:0016853">
    <property type="term" value="F:isomerase activity"/>
    <property type="evidence" value="ECO:0007669"/>
    <property type="project" value="UniProtKB-KW"/>
</dbReference>
<dbReference type="InterPro" id="IPR000362">
    <property type="entry name" value="Fumarate_lyase_fam"/>
</dbReference>
<sequence>MAASVFDSALYGGLFSPGEAGRLFSDSAEIRAMLLVEGALAKVQGEHGVIPELSAAAISRAAMEVQIDPAAMAEATNSNGVSVPALVAAFRAAMQAPEHAQYVHWGATSQDIQDSALILRLRQALVLIEADLHAVLSALAGLAETHADLPMPARTYGQHATPTSFGAVAA</sequence>
<name>A0A2M8IUS3_9RHOB</name>
<feature type="domain" description="Fumarate lyase N-terminal" evidence="2">
    <location>
        <begin position="29"/>
        <end position="167"/>
    </location>
</feature>
<feature type="non-terminal residue" evidence="3">
    <location>
        <position position="170"/>
    </location>
</feature>
<dbReference type="Pfam" id="PF00206">
    <property type="entry name" value="Lyase_1"/>
    <property type="match status" value="1"/>
</dbReference>
<evidence type="ECO:0000256" key="1">
    <source>
        <dbReference type="ARBA" id="ARBA00034772"/>
    </source>
</evidence>
<evidence type="ECO:0000313" key="4">
    <source>
        <dbReference type="Proteomes" id="UP000231553"/>
    </source>
</evidence>
<comment type="similarity">
    <text evidence="1">Belongs to the class-II fumarase/aspartase family.</text>
</comment>
<organism evidence="3 4">
    <name type="scientific">Pseudooceanicola lipolyticus</name>
    <dbReference type="NCBI Taxonomy" id="2029104"/>
    <lineage>
        <taxon>Bacteria</taxon>
        <taxon>Pseudomonadati</taxon>
        <taxon>Pseudomonadota</taxon>
        <taxon>Alphaproteobacteria</taxon>
        <taxon>Rhodobacterales</taxon>
        <taxon>Paracoccaceae</taxon>
        <taxon>Pseudooceanicola</taxon>
    </lineage>
</organism>
<dbReference type="SUPFAM" id="SSF48557">
    <property type="entry name" value="L-aspartase-like"/>
    <property type="match status" value="1"/>
</dbReference>
<gene>
    <name evidence="3" type="ORF">CVM52_23070</name>
</gene>
<dbReference type="PANTHER" id="PTHR43172:SF2">
    <property type="entry name" value="ADENYLOSUCCINATE LYASE C-TERMINAL DOMAIN-CONTAINING PROTEIN"/>
    <property type="match status" value="1"/>
</dbReference>
<proteinExistence type="inferred from homology"/>
<keyword evidence="3" id="KW-0413">Isomerase</keyword>
<accession>A0A2M8IUS3</accession>
<dbReference type="PANTHER" id="PTHR43172">
    <property type="entry name" value="ADENYLOSUCCINATE LYASE"/>
    <property type="match status" value="1"/>
</dbReference>
<dbReference type="RefSeq" id="WP_240621047.1">
    <property type="nucleotide sequence ID" value="NZ_PGTB01000204.1"/>
</dbReference>
<evidence type="ECO:0000259" key="2">
    <source>
        <dbReference type="Pfam" id="PF00206"/>
    </source>
</evidence>
<protein>
    <submittedName>
        <fullName evidence="3">3-carboxy-cis,cis-muconate cycloisomerase</fullName>
    </submittedName>
</protein>
<keyword evidence="4" id="KW-1185">Reference proteome</keyword>
<dbReference type="InterPro" id="IPR022761">
    <property type="entry name" value="Fumarate_lyase_N"/>
</dbReference>
<comment type="caution">
    <text evidence="3">The sequence shown here is derived from an EMBL/GenBank/DDBJ whole genome shotgun (WGS) entry which is preliminary data.</text>
</comment>
<dbReference type="Proteomes" id="UP000231553">
    <property type="component" value="Unassembled WGS sequence"/>
</dbReference>
<dbReference type="InterPro" id="IPR008948">
    <property type="entry name" value="L-Aspartase-like"/>
</dbReference>
<dbReference type="AlphaFoldDB" id="A0A2M8IUS3"/>
<reference evidence="3 4" key="1">
    <citation type="journal article" date="2018" name="Int. J. Syst. Evol. Microbiol.">
        <title>Pseudooceanicola lipolyticus sp. nov., a marine alphaproteobacterium, reclassification of Oceanicola flagellatus as Pseudooceanicola flagellatus comb. nov. and emended description of the genus Pseudooceanicola.</title>
        <authorList>
            <person name="Huang M.-M."/>
            <person name="Guo L.-L."/>
            <person name="Wu Y.-H."/>
            <person name="Lai Q.-L."/>
            <person name="Shao Z.-Z."/>
            <person name="Wang C.-S."/>
            <person name="Wu M."/>
            <person name="Xu X.-W."/>
        </authorList>
    </citation>
    <scope>NUCLEOTIDE SEQUENCE [LARGE SCALE GENOMIC DNA]</scope>
    <source>
        <strain evidence="3 4">157</strain>
    </source>
</reference>
<dbReference type="Gene3D" id="1.20.200.10">
    <property type="entry name" value="Fumarase/aspartase (Central domain)"/>
    <property type="match status" value="1"/>
</dbReference>
<dbReference type="PRINTS" id="PR00149">
    <property type="entry name" value="FUMRATELYASE"/>
</dbReference>
<evidence type="ECO:0000313" key="3">
    <source>
        <dbReference type="EMBL" id="PJE34294.1"/>
    </source>
</evidence>